<keyword evidence="12" id="KW-1185">Reference proteome</keyword>
<evidence type="ECO:0000256" key="5">
    <source>
        <dbReference type="ARBA" id="ARBA00022692"/>
    </source>
</evidence>
<name>A0ABY7GJZ8_9GAMM</name>
<gene>
    <name evidence="10 11" type="primary">mscL</name>
    <name evidence="11" type="ORF">NM686_011705</name>
</gene>
<dbReference type="EMBL" id="CP113517">
    <property type="protein sequence ID" value="WAR43063.1"/>
    <property type="molecule type" value="Genomic_DNA"/>
</dbReference>
<evidence type="ECO:0000256" key="7">
    <source>
        <dbReference type="ARBA" id="ARBA00023065"/>
    </source>
</evidence>
<dbReference type="SUPFAM" id="SSF81330">
    <property type="entry name" value="Gated mechanosensitive channel"/>
    <property type="match status" value="1"/>
</dbReference>
<keyword evidence="5 10" id="KW-0812">Transmembrane</keyword>
<comment type="subunit">
    <text evidence="10">Homopentamer.</text>
</comment>
<evidence type="ECO:0000256" key="9">
    <source>
        <dbReference type="ARBA" id="ARBA00023303"/>
    </source>
</evidence>
<proteinExistence type="inferred from homology"/>
<organism evidence="11 12">
    <name type="scientific">Methylomonas rapida</name>
    <dbReference type="NCBI Taxonomy" id="2963939"/>
    <lineage>
        <taxon>Bacteria</taxon>
        <taxon>Pseudomonadati</taxon>
        <taxon>Pseudomonadota</taxon>
        <taxon>Gammaproteobacteria</taxon>
        <taxon>Methylococcales</taxon>
        <taxon>Methylococcaceae</taxon>
        <taxon>Methylomonas</taxon>
    </lineage>
</organism>
<keyword evidence="8 10" id="KW-0472">Membrane</keyword>
<evidence type="ECO:0000256" key="1">
    <source>
        <dbReference type="ARBA" id="ARBA00004651"/>
    </source>
</evidence>
<evidence type="ECO:0000256" key="4">
    <source>
        <dbReference type="ARBA" id="ARBA00022475"/>
    </source>
</evidence>
<protein>
    <recommendedName>
        <fullName evidence="10">Large-conductance mechanosensitive channel</fullName>
    </recommendedName>
</protein>
<keyword evidence="10" id="KW-0997">Cell inner membrane</keyword>
<dbReference type="PROSITE" id="PS01327">
    <property type="entry name" value="MSCL"/>
    <property type="match status" value="1"/>
</dbReference>
<dbReference type="PANTHER" id="PTHR30266">
    <property type="entry name" value="MECHANOSENSITIVE CHANNEL MSCL"/>
    <property type="match status" value="1"/>
</dbReference>
<comment type="subcellular location">
    <subcellularLocation>
        <location evidence="10">Cell inner membrane</location>
        <topology evidence="10">Multi-pass membrane protein</topology>
    </subcellularLocation>
    <subcellularLocation>
        <location evidence="1">Cell membrane</location>
        <topology evidence="1">Multi-pass membrane protein</topology>
    </subcellularLocation>
</comment>
<accession>A0ABY7GJZ8</accession>
<dbReference type="HAMAP" id="MF_00115">
    <property type="entry name" value="MscL"/>
    <property type="match status" value="1"/>
</dbReference>
<dbReference type="InterPro" id="IPR019823">
    <property type="entry name" value="Mechanosensitive_channel_CS"/>
</dbReference>
<keyword evidence="3 10" id="KW-0813">Transport</keyword>
<dbReference type="Gene3D" id="1.10.1200.120">
    <property type="entry name" value="Large-conductance mechanosensitive channel, MscL, domain 1"/>
    <property type="match status" value="1"/>
</dbReference>
<comment type="function">
    <text evidence="10">Channel that opens in response to stretch forces in the membrane lipid bilayer. May participate in the regulation of osmotic pressure changes within the cell.</text>
</comment>
<dbReference type="Proteomes" id="UP001162780">
    <property type="component" value="Chromosome"/>
</dbReference>
<dbReference type="InterPro" id="IPR037673">
    <property type="entry name" value="MSC/AndL"/>
</dbReference>
<dbReference type="RefSeq" id="WP_255188041.1">
    <property type="nucleotide sequence ID" value="NZ_CP113517.1"/>
</dbReference>
<reference evidence="11" key="1">
    <citation type="submission" date="2022-11" db="EMBL/GenBank/DDBJ databases">
        <title>Methylomonas rapida sp. nov., Carotenoid-Producing Obligate Methanotrophs with High Growth Characteristics and Biotechnological Potential.</title>
        <authorList>
            <person name="Tikhonova E.N."/>
            <person name="Suleimanov R.Z."/>
            <person name="Miroshnikov K."/>
            <person name="Oshkin I.Y."/>
            <person name="Belova S.E."/>
            <person name="Danilova O.V."/>
            <person name="Ashikhmin A."/>
            <person name="Konopkin A."/>
            <person name="But S.Y."/>
            <person name="Khmelenina V.N."/>
            <person name="Kuznetsov N."/>
            <person name="Pimenov N.V."/>
            <person name="Dedysh S.N."/>
        </authorList>
    </citation>
    <scope>NUCLEOTIDE SEQUENCE</scope>
    <source>
        <strain evidence="11">MP1</strain>
    </source>
</reference>
<evidence type="ECO:0000256" key="8">
    <source>
        <dbReference type="ARBA" id="ARBA00023136"/>
    </source>
</evidence>
<feature type="transmembrane region" description="Helical" evidence="10">
    <location>
        <begin position="83"/>
        <end position="101"/>
    </location>
</feature>
<evidence type="ECO:0000313" key="11">
    <source>
        <dbReference type="EMBL" id="WAR43063.1"/>
    </source>
</evidence>
<dbReference type="InterPro" id="IPR001185">
    <property type="entry name" value="MS_channel"/>
</dbReference>
<dbReference type="InterPro" id="IPR036019">
    <property type="entry name" value="MscL_channel"/>
</dbReference>
<comment type="similarity">
    <text evidence="2 10">Belongs to the MscL family.</text>
</comment>
<evidence type="ECO:0000256" key="3">
    <source>
        <dbReference type="ARBA" id="ARBA00022448"/>
    </source>
</evidence>
<evidence type="ECO:0000256" key="2">
    <source>
        <dbReference type="ARBA" id="ARBA00007254"/>
    </source>
</evidence>
<keyword evidence="4 10" id="KW-1003">Cell membrane</keyword>
<keyword evidence="6 10" id="KW-1133">Transmembrane helix</keyword>
<dbReference type="NCBIfam" id="NF010557">
    <property type="entry name" value="PRK13952.1"/>
    <property type="match status" value="1"/>
</dbReference>
<dbReference type="NCBIfam" id="NF001843">
    <property type="entry name" value="PRK00567.1-4"/>
    <property type="match status" value="1"/>
</dbReference>
<keyword evidence="9 10" id="KW-0407">Ion channel</keyword>
<keyword evidence="7 10" id="KW-0406">Ion transport</keyword>
<feature type="transmembrane region" description="Helical" evidence="10">
    <location>
        <begin position="20"/>
        <end position="42"/>
    </location>
</feature>
<sequence>MSMLQEFKEFAMKGNVVDMAVGVIIGGAFGKIVSSLVADVIMPPIGVLLGGVDFSDLAITIQEASKTAAGVDVPAVVISYGKFIQTFIDFTIIAAAIFLIIKILMSFKKKVEEAPAAPPAPSNEEILLTEIRDLLKNNRGGPGA</sequence>
<evidence type="ECO:0000256" key="6">
    <source>
        <dbReference type="ARBA" id="ARBA00022989"/>
    </source>
</evidence>
<dbReference type="PRINTS" id="PR01264">
    <property type="entry name" value="MECHCHANNEL"/>
</dbReference>
<dbReference type="NCBIfam" id="TIGR00220">
    <property type="entry name" value="mscL"/>
    <property type="match status" value="1"/>
</dbReference>
<evidence type="ECO:0000256" key="10">
    <source>
        <dbReference type="HAMAP-Rule" id="MF_00115"/>
    </source>
</evidence>
<evidence type="ECO:0000313" key="12">
    <source>
        <dbReference type="Proteomes" id="UP001162780"/>
    </source>
</evidence>
<dbReference type="Pfam" id="PF01741">
    <property type="entry name" value="MscL"/>
    <property type="match status" value="1"/>
</dbReference>
<dbReference type="PANTHER" id="PTHR30266:SF2">
    <property type="entry name" value="LARGE-CONDUCTANCE MECHANOSENSITIVE CHANNEL"/>
    <property type="match status" value="1"/>
</dbReference>